<dbReference type="InterPro" id="IPR009000">
    <property type="entry name" value="Transl_B-barrel_sf"/>
</dbReference>
<dbReference type="InterPro" id="IPR009001">
    <property type="entry name" value="Transl_elong_EF1A/Init_IF2_C"/>
</dbReference>
<dbReference type="NCBIfam" id="TIGR00231">
    <property type="entry name" value="small_GTP"/>
    <property type="match status" value="1"/>
</dbReference>
<dbReference type="GO" id="GO:0005737">
    <property type="term" value="C:cytoplasm"/>
    <property type="evidence" value="ECO:0007669"/>
    <property type="project" value="UniProtKB-SubCell"/>
</dbReference>
<dbReference type="SUPFAM" id="SSF52540">
    <property type="entry name" value="P-loop containing nucleoside triphosphate hydrolases"/>
    <property type="match status" value="1"/>
</dbReference>
<dbReference type="CDD" id="cd04171">
    <property type="entry name" value="SelB"/>
    <property type="match status" value="1"/>
</dbReference>
<dbReference type="SUPFAM" id="SSF46785">
    <property type="entry name" value="Winged helix' DNA-binding domain"/>
    <property type="match status" value="3"/>
</dbReference>
<dbReference type="Gene3D" id="2.40.30.10">
    <property type="entry name" value="Translation factors"/>
    <property type="match status" value="1"/>
</dbReference>
<keyword evidence="5" id="KW-0648">Protein biosynthesis</keyword>
<evidence type="ECO:0000256" key="4">
    <source>
        <dbReference type="ARBA" id="ARBA00022741"/>
    </source>
</evidence>
<dbReference type="InterPro" id="IPR015190">
    <property type="entry name" value="Elong_fac_SelB-wing-hlx_typ-2"/>
</dbReference>
<dbReference type="Gene3D" id="3.40.50.300">
    <property type="entry name" value="P-loop containing nucleotide triphosphate hydrolases"/>
    <property type="match status" value="1"/>
</dbReference>
<name>A0A5J4L4A3_9ZZZZ</name>
<comment type="subcellular location">
    <subcellularLocation>
        <location evidence="1">Cytoplasm</location>
    </subcellularLocation>
</comment>
<dbReference type="AlphaFoldDB" id="A0A5J4L4A3"/>
<evidence type="ECO:0000256" key="6">
    <source>
        <dbReference type="ARBA" id="ARBA00023134"/>
    </source>
</evidence>
<organism evidence="10">
    <name type="scientific">hot springs metagenome</name>
    <dbReference type="NCBI Taxonomy" id="433727"/>
    <lineage>
        <taxon>unclassified sequences</taxon>
        <taxon>metagenomes</taxon>
        <taxon>ecological metagenomes</taxon>
    </lineage>
</organism>
<dbReference type="PANTHER" id="PTHR43721:SF11">
    <property type="entry name" value="SELENOCYSTEINE-SPECIFIC ELONGATION FACTOR"/>
    <property type="match status" value="1"/>
</dbReference>
<evidence type="ECO:0000256" key="1">
    <source>
        <dbReference type="ARBA" id="ARBA00004496"/>
    </source>
</evidence>
<dbReference type="Gene3D" id="1.10.10.10">
    <property type="entry name" value="Winged helix-like DNA-binding domain superfamily/Winged helix DNA-binding domain"/>
    <property type="match status" value="1"/>
</dbReference>
<evidence type="ECO:0000256" key="8">
    <source>
        <dbReference type="ARBA" id="ARBA00031615"/>
    </source>
</evidence>
<dbReference type="PANTHER" id="PTHR43721">
    <property type="entry name" value="ELONGATION FACTOR TU-RELATED"/>
    <property type="match status" value="1"/>
</dbReference>
<dbReference type="InterPro" id="IPR004161">
    <property type="entry name" value="EFTu-like_2"/>
</dbReference>
<dbReference type="SUPFAM" id="SSF50447">
    <property type="entry name" value="Translation proteins"/>
    <property type="match status" value="1"/>
</dbReference>
<protein>
    <recommendedName>
        <fullName evidence="2">Selenocysteine-specific elongation factor</fullName>
    </recommendedName>
    <alternativeName>
        <fullName evidence="8">SelB translation factor</fullName>
    </alternativeName>
</protein>
<evidence type="ECO:0000256" key="3">
    <source>
        <dbReference type="ARBA" id="ARBA00022490"/>
    </source>
</evidence>
<feature type="domain" description="Tr-type G" evidence="9">
    <location>
        <begin position="1"/>
        <end position="174"/>
    </location>
</feature>
<dbReference type="InterPro" id="IPR000795">
    <property type="entry name" value="T_Tr_GTP-bd_dom"/>
</dbReference>
<dbReference type="InterPro" id="IPR004535">
    <property type="entry name" value="Transl_elong_SelB"/>
</dbReference>
<evidence type="ECO:0000313" key="10">
    <source>
        <dbReference type="EMBL" id="GER93617.1"/>
    </source>
</evidence>
<dbReference type="NCBIfam" id="TIGR00475">
    <property type="entry name" value="selB"/>
    <property type="match status" value="1"/>
</dbReference>
<keyword evidence="3" id="KW-0963">Cytoplasm</keyword>
<dbReference type="InterPro" id="IPR005225">
    <property type="entry name" value="Small_GTP-bd"/>
</dbReference>
<evidence type="ECO:0000256" key="7">
    <source>
        <dbReference type="ARBA" id="ARBA00025526"/>
    </source>
</evidence>
<dbReference type="InterPro" id="IPR036390">
    <property type="entry name" value="WH_DNA-bd_sf"/>
</dbReference>
<comment type="function">
    <text evidence="7">Translation factor necessary for the incorporation of selenocysteine into proteins. It probably replaces EF-Tu for the insertion of selenocysteine directed by the UGA codon. SelB binds GTP and GDP.</text>
</comment>
<keyword evidence="6" id="KW-0342">GTP-binding</keyword>
<dbReference type="InterPro" id="IPR027417">
    <property type="entry name" value="P-loop_NTPase"/>
</dbReference>
<keyword evidence="10" id="KW-0251">Elongation factor</keyword>
<dbReference type="InterPro" id="IPR031157">
    <property type="entry name" value="G_TR_CS"/>
</dbReference>
<comment type="caution">
    <text evidence="10">The sequence shown here is derived from an EMBL/GenBank/DDBJ whole genome shotgun (WGS) entry which is preliminary data.</text>
</comment>
<dbReference type="EMBL" id="BLAB01000001">
    <property type="protein sequence ID" value="GER93617.1"/>
    <property type="molecule type" value="Genomic_DNA"/>
</dbReference>
<proteinExistence type="predicted"/>
<dbReference type="SUPFAM" id="SSF50465">
    <property type="entry name" value="EF-Tu/eEF-1alpha/eIF2-gamma C-terminal domain"/>
    <property type="match status" value="1"/>
</dbReference>
<dbReference type="Gene3D" id="1.10.10.2770">
    <property type="match status" value="1"/>
</dbReference>
<keyword evidence="4" id="KW-0547">Nucleotide-binding</keyword>
<dbReference type="Pfam" id="PF25461">
    <property type="entry name" value="Beta-barrel_SelB"/>
    <property type="match status" value="1"/>
</dbReference>
<dbReference type="Pfam" id="PF09106">
    <property type="entry name" value="WHD_2nd_SelB"/>
    <property type="match status" value="1"/>
</dbReference>
<dbReference type="PROSITE" id="PS00301">
    <property type="entry name" value="G_TR_1"/>
    <property type="match status" value="1"/>
</dbReference>
<dbReference type="CDD" id="cd15491">
    <property type="entry name" value="selB_III"/>
    <property type="match status" value="1"/>
</dbReference>
<dbReference type="GO" id="GO:0003746">
    <property type="term" value="F:translation elongation factor activity"/>
    <property type="evidence" value="ECO:0007669"/>
    <property type="project" value="UniProtKB-KW"/>
</dbReference>
<evidence type="ECO:0000259" key="9">
    <source>
        <dbReference type="PROSITE" id="PS51722"/>
    </source>
</evidence>
<sequence>MKNVILGTAGHIDHGKSSLVKALTGIDPDRLKEEKERGITIDLGFANLFYPDGLAVGIVDVPGHERLIKNMLAGAGGIDIVLMVIAADEGIMPQTREHLSICKLLKIKTGIIAITKADLVDADWLSLITDDIRGFVKGTFLEDAVIVPVSSKTGMNIDLLKEVIRDAVLNVKPKLTEGLFRLPIDRVFTLKGFGTVVTGTALSGTISLDAPVEILPSKITSKVRGLQSHGRSVERAYAGQRIGINLQGVERESLRRGDVVVVPDRFVPTRVIDAKVDLLSDAPTLKNRSLVHFYSGTAETVARIILYDKDEISAGESCYCQFRLNEPVVVLSADRYIIRRFSPLETIGGGEILDPHPVRRKKKEGINDLITIEQGNIKDKIEVKVRKAHLNGCTISEIEGWVLSDMPEINSAIQGLVKEGRLIKSQGILFHKDSFELFKNEVISNLIRFHKENPLKSGISKEELRAKMPFSTSRFSNLITIIDSIVIEKETLRLRDFKPSLAQADRGVKTKILAILSSGGFQPPIKSELAQKLSISEKEILDMLKLLAKEGAVVRINDSMYITKEHYDKMLELLKDFYAKNKEMTVAEFRDMLGTSRKYALPLLEYLDSSRITLRVGDIRKFMLK</sequence>
<dbReference type="GO" id="GO:0003723">
    <property type="term" value="F:RNA binding"/>
    <property type="evidence" value="ECO:0007669"/>
    <property type="project" value="InterPro"/>
</dbReference>
<dbReference type="Pfam" id="PF09107">
    <property type="entry name" value="WHD_3rd_SelB"/>
    <property type="match status" value="1"/>
</dbReference>
<evidence type="ECO:0000256" key="5">
    <source>
        <dbReference type="ARBA" id="ARBA00022917"/>
    </source>
</evidence>
<dbReference type="Pfam" id="PF03144">
    <property type="entry name" value="GTP_EFTU_D2"/>
    <property type="match status" value="1"/>
</dbReference>
<accession>A0A5J4L4A3</accession>
<dbReference type="InterPro" id="IPR057335">
    <property type="entry name" value="Beta-barrel_SelB"/>
</dbReference>
<dbReference type="PROSITE" id="PS51722">
    <property type="entry name" value="G_TR_2"/>
    <property type="match status" value="1"/>
</dbReference>
<reference evidence="10" key="1">
    <citation type="submission" date="2019-10" db="EMBL/GenBank/DDBJ databases">
        <title>Metagenomic sequencing of thiosulfate-disproportionating enrichment culture.</title>
        <authorList>
            <person name="Umezawa K."/>
            <person name="Kojima H."/>
            <person name="Fukui M."/>
        </authorList>
    </citation>
    <scope>NUCLEOTIDE SEQUENCE</scope>
    <source>
        <strain evidence="10">45J</strain>
    </source>
</reference>
<dbReference type="GO" id="GO:0005525">
    <property type="term" value="F:GTP binding"/>
    <property type="evidence" value="ECO:0007669"/>
    <property type="project" value="UniProtKB-KW"/>
</dbReference>
<dbReference type="GO" id="GO:0003924">
    <property type="term" value="F:GTPase activity"/>
    <property type="evidence" value="ECO:0007669"/>
    <property type="project" value="InterPro"/>
</dbReference>
<dbReference type="InterPro" id="IPR015191">
    <property type="entry name" value="SelB_WHD4"/>
</dbReference>
<dbReference type="GO" id="GO:0001514">
    <property type="term" value="P:selenocysteine incorporation"/>
    <property type="evidence" value="ECO:0007669"/>
    <property type="project" value="InterPro"/>
</dbReference>
<gene>
    <name evidence="10" type="ORF">A45J_1365</name>
</gene>
<dbReference type="InterPro" id="IPR050055">
    <property type="entry name" value="EF-Tu_GTPase"/>
</dbReference>
<dbReference type="InterPro" id="IPR036388">
    <property type="entry name" value="WH-like_DNA-bd_sf"/>
</dbReference>
<evidence type="ECO:0000256" key="2">
    <source>
        <dbReference type="ARBA" id="ARBA00015953"/>
    </source>
</evidence>
<dbReference type="Pfam" id="PF00009">
    <property type="entry name" value="GTP_EFTU"/>
    <property type="match status" value="1"/>
</dbReference>
<dbReference type="CDD" id="cd03696">
    <property type="entry name" value="SelB_II"/>
    <property type="match status" value="1"/>
</dbReference>